<dbReference type="Proteomes" id="UP000317691">
    <property type="component" value="Unassembled WGS sequence"/>
</dbReference>
<dbReference type="AlphaFoldDB" id="A0A538TPM4"/>
<reference evidence="5 6" key="1">
    <citation type="journal article" date="2019" name="Nat. Microbiol.">
        <title>Mediterranean grassland soil C-N compound turnover is dependent on rainfall and depth, and is mediated by genomically divergent microorganisms.</title>
        <authorList>
            <person name="Diamond S."/>
            <person name="Andeer P.F."/>
            <person name="Li Z."/>
            <person name="Crits-Christoph A."/>
            <person name="Burstein D."/>
            <person name="Anantharaman K."/>
            <person name="Lane K.R."/>
            <person name="Thomas B.C."/>
            <person name="Pan C."/>
            <person name="Northen T.R."/>
            <person name="Banfield J.F."/>
        </authorList>
    </citation>
    <scope>NUCLEOTIDE SEQUENCE [LARGE SCALE GENOMIC DNA]</scope>
    <source>
        <strain evidence="5">WS_9</strain>
    </source>
</reference>
<keyword evidence="2" id="KW-0560">Oxidoreductase</keyword>
<name>A0A538TPM4_UNCEI</name>
<dbReference type="InterPro" id="IPR023753">
    <property type="entry name" value="FAD/NAD-binding_dom"/>
</dbReference>
<dbReference type="GO" id="GO:0016491">
    <property type="term" value="F:oxidoreductase activity"/>
    <property type="evidence" value="ECO:0007669"/>
    <property type="project" value="UniProtKB-KW"/>
</dbReference>
<keyword evidence="3" id="KW-1133">Transmembrane helix</keyword>
<sequence>MPRRKRVEALIVGAGVAGLSAALFLRDFGVEYLIVEEALQPGGQLHEIHAPIQNYLLGIGWESDRFAAAFLNDVRTAGISILVGSPITRIAVRTKTVMRGSERYQAKTLLIATGLRRRALGVPGERELESRGVSHSANRDRTAYAGRPVVVVGGGTAAVEDALLCSEVGSQVTLLHRSSRFRARPDFLARAKKDPSIRIVRNARVRRIVGADRVEAVEYLTRGSRTVRVAKAEAIFIRVGWEPRTELLRGKLRLDRGGYIQVGWGGVTSAAGVYAAGDVCSPRWPSIANAAGQGAAAGWEIARRLGKAG</sequence>
<protein>
    <submittedName>
        <fullName evidence="5">NAD(P)/FAD-dependent oxidoreductase</fullName>
    </submittedName>
</protein>
<dbReference type="InterPro" id="IPR050097">
    <property type="entry name" value="Ferredoxin-NADP_redctase_2"/>
</dbReference>
<accession>A0A538TPM4</accession>
<dbReference type="PRINTS" id="PR00469">
    <property type="entry name" value="PNDRDTASEII"/>
</dbReference>
<evidence type="ECO:0000256" key="2">
    <source>
        <dbReference type="ARBA" id="ARBA00023002"/>
    </source>
</evidence>
<gene>
    <name evidence="5" type="ORF">E6K79_04435</name>
</gene>
<evidence type="ECO:0000256" key="3">
    <source>
        <dbReference type="SAM" id="Phobius"/>
    </source>
</evidence>
<keyword evidence="1" id="KW-0285">Flavoprotein</keyword>
<evidence type="ECO:0000256" key="1">
    <source>
        <dbReference type="ARBA" id="ARBA00022630"/>
    </source>
</evidence>
<dbReference type="InterPro" id="IPR036188">
    <property type="entry name" value="FAD/NAD-bd_sf"/>
</dbReference>
<feature type="domain" description="FAD/NAD(P)-binding" evidence="4">
    <location>
        <begin position="10"/>
        <end position="294"/>
    </location>
</feature>
<keyword evidence="3" id="KW-0472">Membrane</keyword>
<comment type="caution">
    <text evidence="5">The sequence shown here is derived from an EMBL/GenBank/DDBJ whole genome shotgun (WGS) entry which is preliminary data.</text>
</comment>
<evidence type="ECO:0000313" key="5">
    <source>
        <dbReference type="EMBL" id="TMQ65583.1"/>
    </source>
</evidence>
<evidence type="ECO:0000259" key="4">
    <source>
        <dbReference type="Pfam" id="PF07992"/>
    </source>
</evidence>
<dbReference type="EMBL" id="VBOZ01000012">
    <property type="protein sequence ID" value="TMQ65583.1"/>
    <property type="molecule type" value="Genomic_DNA"/>
</dbReference>
<organism evidence="5 6">
    <name type="scientific">Eiseniibacteriota bacterium</name>
    <dbReference type="NCBI Taxonomy" id="2212470"/>
    <lineage>
        <taxon>Bacteria</taxon>
        <taxon>Candidatus Eiseniibacteriota</taxon>
    </lineage>
</organism>
<dbReference type="Gene3D" id="3.50.50.60">
    <property type="entry name" value="FAD/NAD(P)-binding domain"/>
    <property type="match status" value="2"/>
</dbReference>
<keyword evidence="3" id="KW-0812">Transmembrane</keyword>
<evidence type="ECO:0000313" key="6">
    <source>
        <dbReference type="Proteomes" id="UP000317691"/>
    </source>
</evidence>
<feature type="transmembrane region" description="Helical" evidence="3">
    <location>
        <begin position="7"/>
        <end position="25"/>
    </location>
</feature>
<proteinExistence type="predicted"/>
<dbReference type="SUPFAM" id="SSF51905">
    <property type="entry name" value="FAD/NAD(P)-binding domain"/>
    <property type="match status" value="1"/>
</dbReference>
<dbReference type="PRINTS" id="PR00368">
    <property type="entry name" value="FADPNR"/>
</dbReference>
<dbReference type="Pfam" id="PF07992">
    <property type="entry name" value="Pyr_redox_2"/>
    <property type="match status" value="1"/>
</dbReference>
<dbReference type="PANTHER" id="PTHR48105">
    <property type="entry name" value="THIOREDOXIN REDUCTASE 1-RELATED-RELATED"/>
    <property type="match status" value="1"/>
</dbReference>